<dbReference type="InterPro" id="IPR003807">
    <property type="entry name" value="DUF202"/>
</dbReference>
<sequence>MIPRYSDHAANERTFLAWVRTALAMVAFGAVLAKFNLFLRLTVAQNLSESGNTHQATAVLGITFVTLGIALFLLSYRRFCRTRKEIRDETLHTPERPVMELITTIALAGLGITVLIALIKELSF</sequence>
<comment type="subcellular location">
    <subcellularLocation>
        <location evidence="1">Cell membrane</location>
        <topology evidence="1">Multi-pass membrane protein</topology>
    </subcellularLocation>
</comment>
<gene>
    <name evidence="8" type="ORF">OQ497_03040</name>
</gene>
<protein>
    <submittedName>
        <fullName evidence="8">DUF202 domain-containing protein</fullName>
    </submittedName>
</protein>
<accession>A0ABT3QCC9</accession>
<organism evidence="8 9">
    <name type="scientific">Acetobacter thailandicus</name>
    <dbReference type="NCBI Taxonomy" id="1502842"/>
    <lineage>
        <taxon>Bacteria</taxon>
        <taxon>Pseudomonadati</taxon>
        <taxon>Pseudomonadota</taxon>
        <taxon>Alphaproteobacteria</taxon>
        <taxon>Acetobacterales</taxon>
        <taxon>Acetobacteraceae</taxon>
        <taxon>Acetobacter</taxon>
    </lineage>
</organism>
<reference evidence="8 9" key="1">
    <citation type="submission" date="2022-11" db="EMBL/GenBank/DDBJ databases">
        <title>Genome sequencing of Acetobacter type strain.</title>
        <authorList>
            <person name="Heo J."/>
            <person name="Lee D."/>
            <person name="Han B.-H."/>
            <person name="Hong S.-B."/>
            <person name="Kwon S.-W."/>
        </authorList>
    </citation>
    <scope>NUCLEOTIDE SEQUENCE [LARGE SCALE GENOMIC DNA]</scope>
    <source>
        <strain evidence="8 9">KACC 21253</strain>
    </source>
</reference>
<keyword evidence="9" id="KW-1185">Reference proteome</keyword>
<proteinExistence type="predicted"/>
<evidence type="ECO:0000256" key="5">
    <source>
        <dbReference type="ARBA" id="ARBA00023136"/>
    </source>
</evidence>
<evidence type="ECO:0000313" key="9">
    <source>
        <dbReference type="Proteomes" id="UP001301152"/>
    </source>
</evidence>
<evidence type="ECO:0000256" key="6">
    <source>
        <dbReference type="SAM" id="Phobius"/>
    </source>
</evidence>
<comment type="caution">
    <text evidence="8">The sequence shown here is derived from an EMBL/GenBank/DDBJ whole genome shotgun (WGS) entry which is preliminary data.</text>
</comment>
<keyword evidence="2" id="KW-1003">Cell membrane</keyword>
<feature type="domain" description="DUF202" evidence="7">
    <location>
        <begin position="7"/>
        <end position="84"/>
    </location>
</feature>
<evidence type="ECO:0000256" key="1">
    <source>
        <dbReference type="ARBA" id="ARBA00004651"/>
    </source>
</evidence>
<dbReference type="RefSeq" id="WP_086553592.1">
    <property type="nucleotide sequence ID" value="NZ_JAERKX010000011.1"/>
</dbReference>
<dbReference type="InterPro" id="IPR052053">
    <property type="entry name" value="IM_YidH-like"/>
</dbReference>
<feature type="transmembrane region" description="Helical" evidence="6">
    <location>
        <begin position="55"/>
        <end position="76"/>
    </location>
</feature>
<feature type="transmembrane region" description="Helical" evidence="6">
    <location>
        <begin position="15"/>
        <end position="35"/>
    </location>
</feature>
<feature type="transmembrane region" description="Helical" evidence="6">
    <location>
        <begin position="97"/>
        <end position="119"/>
    </location>
</feature>
<keyword evidence="5 6" id="KW-0472">Membrane</keyword>
<dbReference type="PANTHER" id="PTHR34187">
    <property type="entry name" value="FGR18P"/>
    <property type="match status" value="1"/>
</dbReference>
<dbReference type="EMBL" id="JAPIUZ010000001">
    <property type="protein sequence ID" value="MCX2562948.1"/>
    <property type="molecule type" value="Genomic_DNA"/>
</dbReference>
<dbReference type="Proteomes" id="UP001301152">
    <property type="component" value="Unassembled WGS sequence"/>
</dbReference>
<dbReference type="PANTHER" id="PTHR34187:SF2">
    <property type="entry name" value="DUF202 DOMAIN-CONTAINING PROTEIN"/>
    <property type="match status" value="1"/>
</dbReference>
<keyword evidence="4 6" id="KW-1133">Transmembrane helix</keyword>
<dbReference type="Pfam" id="PF02656">
    <property type="entry name" value="DUF202"/>
    <property type="match status" value="1"/>
</dbReference>
<evidence type="ECO:0000256" key="4">
    <source>
        <dbReference type="ARBA" id="ARBA00022989"/>
    </source>
</evidence>
<evidence type="ECO:0000256" key="3">
    <source>
        <dbReference type="ARBA" id="ARBA00022692"/>
    </source>
</evidence>
<evidence type="ECO:0000313" key="8">
    <source>
        <dbReference type="EMBL" id="MCX2562948.1"/>
    </source>
</evidence>
<evidence type="ECO:0000256" key="2">
    <source>
        <dbReference type="ARBA" id="ARBA00022475"/>
    </source>
</evidence>
<keyword evidence="3 6" id="KW-0812">Transmembrane</keyword>
<evidence type="ECO:0000259" key="7">
    <source>
        <dbReference type="Pfam" id="PF02656"/>
    </source>
</evidence>
<name>A0ABT3QCC9_9PROT</name>